<dbReference type="GO" id="GO:0006412">
    <property type="term" value="P:translation"/>
    <property type="evidence" value="ECO:0007669"/>
    <property type="project" value="InterPro"/>
</dbReference>
<dbReference type="FunFam" id="1.10.287.610:FF:000001">
    <property type="entry name" value="30S ribosomal protein S2"/>
    <property type="match status" value="1"/>
</dbReference>
<protein>
    <submittedName>
        <fullName evidence="4">SSU ribosomal protein S2p (SAe)</fullName>
    </submittedName>
</protein>
<organism evidence="4">
    <name type="scientific">hydrothermal vent metagenome</name>
    <dbReference type="NCBI Taxonomy" id="652676"/>
    <lineage>
        <taxon>unclassified sequences</taxon>
        <taxon>metagenomes</taxon>
        <taxon>ecological metagenomes</taxon>
    </lineage>
</organism>
<dbReference type="PROSITE" id="PS00963">
    <property type="entry name" value="RIBOSOMAL_S2_2"/>
    <property type="match status" value="1"/>
</dbReference>
<comment type="similarity">
    <text evidence="1">Belongs to the universal ribosomal protein uS2 family.</text>
</comment>
<evidence type="ECO:0000256" key="3">
    <source>
        <dbReference type="ARBA" id="ARBA00023274"/>
    </source>
</evidence>
<dbReference type="HAMAP" id="MF_00291_B">
    <property type="entry name" value="Ribosomal_uS2_B"/>
    <property type="match status" value="1"/>
</dbReference>
<dbReference type="EMBL" id="CZRL01000104">
    <property type="protein sequence ID" value="CUS54209.1"/>
    <property type="molecule type" value="Genomic_DNA"/>
</dbReference>
<proteinExistence type="inferred from homology"/>
<dbReference type="PRINTS" id="PR00395">
    <property type="entry name" value="RIBOSOMALS2"/>
</dbReference>
<sequence>MADINMRQMLEAGVHFGHQTRYWSPKMAPYIFGSRNKIHIINLETTLPLFQEAMNFLGSVTAAKGKVLFVGTKRQASKLVREHAERCGSPFVDHRWLGGMLTNFKTVKNSIARLIELDELNNSGAIDRLSKKEALILERERSKLDRSLSGIRDMTGLPDCIFVIDVDHEKIAVAEAKKLKIPVVGIVDTNSSPDGIDYPIPGNDDAIRAVRLYLSHAADAVLEARSILPEVIPGDADDYVEISENLDEASVAEDDPIDVPTSPIVSEEVAVVAPDPVEEGAPLKESGKGNDG</sequence>
<name>A0A170PRY8_9ZZZZ</name>
<dbReference type="Gene3D" id="3.40.50.10490">
    <property type="entry name" value="Glucose-6-phosphate isomerase like protein, domain 1"/>
    <property type="match status" value="1"/>
</dbReference>
<dbReference type="InterPro" id="IPR018130">
    <property type="entry name" value="Ribosomal_uS2_CS"/>
</dbReference>
<dbReference type="AlphaFoldDB" id="A0A170PRY8"/>
<dbReference type="GO" id="GO:0022627">
    <property type="term" value="C:cytosolic small ribosomal subunit"/>
    <property type="evidence" value="ECO:0007669"/>
    <property type="project" value="TreeGrafter"/>
</dbReference>
<dbReference type="NCBIfam" id="TIGR01011">
    <property type="entry name" value="rpsB_bact"/>
    <property type="match status" value="1"/>
</dbReference>
<dbReference type="GO" id="GO:0003735">
    <property type="term" value="F:structural constituent of ribosome"/>
    <property type="evidence" value="ECO:0007669"/>
    <property type="project" value="InterPro"/>
</dbReference>
<evidence type="ECO:0000256" key="2">
    <source>
        <dbReference type="ARBA" id="ARBA00022980"/>
    </source>
</evidence>
<evidence type="ECO:0000256" key="1">
    <source>
        <dbReference type="ARBA" id="ARBA00006242"/>
    </source>
</evidence>
<dbReference type="Gene3D" id="1.10.287.610">
    <property type="entry name" value="Helix hairpin bin"/>
    <property type="match status" value="1"/>
</dbReference>
<reference evidence="4" key="1">
    <citation type="submission" date="2015-10" db="EMBL/GenBank/DDBJ databases">
        <authorList>
            <person name="Gilbert D.G."/>
        </authorList>
    </citation>
    <scope>NUCLEOTIDE SEQUENCE</scope>
</reference>
<dbReference type="InterPro" id="IPR001865">
    <property type="entry name" value="Ribosomal_uS2"/>
</dbReference>
<accession>A0A170PRY8</accession>
<dbReference type="InterPro" id="IPR023591">
    <property type="entry name" value="Ribosomal_uS2_flav_dom_sf"/>
</dbReference>
<gene>
    <name evidence="4" type="ORF">MGWOODY_XGa654</name>
</gene>
<keyword evidence="2 4" id="KW-0689">Ribosomal protein</keyword>
<evidence type="ECO:0000313" key="4">
    <source>
        <dbReference type="EMBL" id="CUS54209.1"/>
    </source>
</evidence>
<dbReference type="CDD" id="cd01425">
    <property type="entry name" value="RPS2"/>
    <property type="match status" value="1"/>
</dbReference>
<keyword evidence="3" id="KW-0687">Ribonucleoprotein</keyword>
<dbReference type="Pfam" id="PF00318">
    <property type="entry name" value="Ribosomal_S2"/>
    <property type="match status" value="1"/>
</dbReference>
<dbReference type="SUPFAM" id="SSF52313">
    <property type="entry name" value="Ribosomal protein S2"/>
    <property type="match status" value="1"/>
</dbReference>
<dbReference type="PROSITE" id="PS00962">
    <property type="entry name" value="RIBOSOMAL_S2_1"/>
    <property type="match status" value="1"/>
</dbReference>
<dbReference type="PANTHER" id="PTHR12534:SF0">
    <property type="entry name" value="SMALL RIBOSOMAL SUBUNIT PROTEIN US2M"/>
    <property type="match status" value="1"/>
</dbReference>
<dbReference type="PANTHER" id="PTHR12534">
    <property type="entry name" value="30S RIBOSOMAL PROTEIN S2 PROKARYOTIC AND ORGANELLAR"/>
    <property type="match status" value="1"/>
</dbReference>
<dbReference type="InterPro" id="IPR005706">
    <property type="entry name" value="Ribosomal_uS2_bac/mit/plastid"/>
</dbReference>